<accession>A0A9D7FEA4</accession>
<name>A0A9D7FEA4_9RHOO</name>
<feature type="compositionally biased region" description="Polar residues" evidence="1">
    <location>
        <begin position="9"/>
        <end position="40"/>
    </location>
</feature>
<evidence type="ECO:0000313" key="3">
    <source>
        <dbReference type="Proteomes" id="UP000886602"/>
    </source>
</evidence>
<proteinExistence type="predicted"/>
<comment type="caution">
    <text evidence="2">The sequence shown here is derived from an EMBL/GenBank/DDBJ whole genome shotgun (WGS) entry which is preliminary data.</text>
</comment>
<dbReference type="AlphaFoldDB" id="A0A9D7FEA4"/>
<reference evidence="2" key="1">
    <citation type="submission" date="2020-10" db="EMBL/GenBank/DDBJ databases">
        <title>Connecting structure to function with the recovery of over 1000 high-quality activated sludge metagenome-assembled genomes encoding full-length rRNA genes using long-read sequencing.</title>
        <authorList>
            <person name="Singleton C.M."/>
            <person name="Petriglieri F."/>
            <person name="Kristensen J.M."/>
            <person name="Kirkegaard R.H."/>
            <person name="Michaelsen T.Y."/>
            <person name="Andersen M.H."/>
            <person name="Karst S.M."/>
            <person name="Dueholm M.S."/>
            <person name="Nielsen P.H."/>
            <person name="Albertsen M."/>
        </authorList>
    </citation>
    <scope>NUCLEOTIDE SEQUENCE</scope>
    <source>
        <strain evidence="2">EsbW_18-Q3-R4-48_MAXAC.044</strain>
    </source>
</reference>
<feature type="region of interest" description="Disordered" evidence="1">
    <location>
        <begin position="1"/>
        <end position="42"/>
    </location>
</feature>
<sequence length="97" mass="11236">MDEYGNDDGWTSNYDENSYYSPDDQYQSVSTVSGDSSYDLPNTYDEPNTYGYGNNNLGTWGQVKKLMIVCTTTSQTILHKDMTCLDREIFVSIVWWW</sequence>
<evidence type="ECO:0000256" key="1">
    <source>
        <dbReference type="SAM" id="MobiDB-lite"/>
    </source>
</evidence>
<evidence type="ECO:0000313" key="2">
    <source>
        <dbReference type="EMBL" id="MBK7424778.1"/>
    </source>
</evidence>
<protein>
    <submittedName>
        <fullName evidence="2">Uncharacterized protein</fullName>
    </submittedName>
</protein>
<dbReference type="Proteomes" id="UP000886602">
    <property type="component" value="Unassembled WGS sequence"/>
</dbReference>
<organism evidence="2 3">
    <name type="scientific">Candidatus Propionivibrio dominans</name>
    <dbReference type="NCBI Taxonomy" id="2954373"/>
    <lineage>
        <taxon>Bacteria</taxon>
        <taxon>Pseudomonadati</taxon>
        <taxon>Pseudomonadota</taxon>
        <taxon>Betaproteobacteria</taxon>
        <taxon>Rhodocyclales</taxon>
        <taxon>Rhodocyclaceae</taxon>
        <taxon>Propionivibrio</taxon>
    </lineage>
</organism>
<dbReference type="EMBL" id="JADJNC010000048">
    <property type="protein sequence ID" value="MBK7424778.1"/>
    <property type="molecule type" value="Genomic_DNA"/>
</dbReference>
<gene>
    <name evidence="2" type="ORF">IPJ48_17780</name>
</gene>